<sequence>MGVSVLKEFQLVQMGTLLTPSRTSNWVVQLQTKKLLLLFIPRMNLHK</sequence>
<accession>A0A392W7S6</accession>
<name>A0A392W7S6_9FABA</name>
<reference evidence="1 2" key="1">
    <citation type="journal article" date="2018" name="Front. Plant Sci.">
        <title>Red Clover (Trifolium pratense) and Zigzag Clover (T. medium) - A Picture of Genomic Similarities and Differences.</title>
        <authorList>
            <person name="Dluhosova J."/>
            <person name="Istvanek J."/>
            <person name="Nedelnik J."/>
            <person name="Repkova J."/>
        </authorList>
    </citation>
    <scope>NUCLEOTIDE SEQUENCE [LARGE SCALE GENOMIC DNA]</scope>
    <source>
        <strain evidence="2">cv. 10/8</strain>
        <tissue evidence="1">Leaf</tissue>
    </source>
</reference>
<evidence type="ECO:0000313" key="1">
    <source>
        <dbReference type="EMBL" id="MCI95181.1"/>
    </source>
</evidence>
<proteinExistence type="predicted"/>
<dbReference type="AlphaFoldDB" id="A0A392W7S6"/>
<comment type="caution">
    <text evidence="1">The sequence shown here is derived from an EMBL/GenBank/DDBJ whole genome shotgun (WGS) entry which is preliminary data.</text>
</comment>
<protein>
    <submittedName>
        <fullName evidence="1">Uncharacterized protein</fullName>
    </submittedName>
</protein>
<keyword evidence="2" id="KW-1185">Reference proteome</keyword>
<organism evidence="1 2">
    <name type="scientific">Trifolium medium</name>
    <dbReference type="NCBI Taxonomy" id="97028"/>
    <lineage>
        <taxon>Eukaryota</taxon>
        <taxon>Viridiplantae</taxon>
        <taxon>Streptophyta</taxon>
        <taxon>Embryophyta</taxon>
        <taxon>Tracheophyta</taxon>
        <taxon>Spermatophyta</taxon>
        <taxon>Magnoliopsida</taxon>
        <taxon>eudicotyledons</taxon>
        <taxon>Gunneridae</taxon>
        <taxon>Pentapetalae</taxon>
        <taxon>rosids</taxon>
        <taxon>fabids</taxon>
        <taxon>Fabales</taxon>
        <taxon>Fabaceae</taxon>
        <taxon>Papilionoideae</taxon>
        <taxon>50 kb inversion clade</taxon>
        <taxon>NPAAA clade</taxon>
        <taxon>Hologalegina</taxon>
        <taxon>IRL clade</taxon>
        <taxon>Trifolieae</taxon>
        <taxon>Trifolium</taxon>
    </lineage>
</organism>
<dbReference type="EMBL" id="LXQA011378717">
    <property type="protein sequence ID" value="MCI95181.1"/>
    <property type="molecule type" value="Genomic_DNA"/>
</dbReference>
<feature type="non-terminal residue" evidence="1">
    <location>
        <position position="47"/>
    </location>
</feature>
<dbReference type="Proteomes" id="UP000265520">
    <property type="component" value="Unassembled WGS sequence"/>
</dbReference>
<evidence type="ECO:0000313" key="2">
    <source>
        <dbReference type="Proteomes" id="UP000265520"/>
    </source>
</evidence>